<gene>
    <name evidence="1" type="ORF">ANCCAN_29095</name>
</gene>
<evidence type="ECO:0000313" key="2">
    <source>
        <dbReference type="Proteomes" id="UP000252519"/>
    </source>
</evidence>
<comment type="caution">
    <text evidence="1">The sequence shown here is derived from an EMBL/GenBank/DDBJ whole genome shotgun (WGS) entry which is preliminary data.</text>
</comment>
<accession>A0A368EZF5</accession>
<evidence type="ECO:0000313" key="1">
    <source>
        <dbReference type="EMBL" id="RCN25194.1"/>
    </source>
</evidence>
<reference evidence="1 2" key="1">
    <citation type="submission" date="2014-10" db="EMBL/GenBank/DDBJ databases">
        <title>Draft genome of the hookworm Ancylostoma caninum.</title>
        <authorList>
            <person name="Mitreva M."/>
        </authorList>
    </citation>
    <scope>NUCLEOTIDE SEQUENCE [LARGE SCALE GENOMIC DNA]</scope>
    <source>
        <strain evidence="1 2">Baltimore</strain>
    </source>
</reference>
<name>A0A368EZF5_ANCCA</name>
<proteinExistence type="predicted"/>
<dbReference type="Proteomes" id="UP000252519">
    <property type="component" value="Unassembled WGS sequence"/>
</dbReference>
<sequence>MFLLHVSISICMSFRSCNIHGGFTNACEVVPIADSEHISGNSSGQYMNSGRSRMKCVCSPRTTLRIVSKLPAWWLKCISPCNA</sequence>
<dbReference type="AlphaFoldDB" id="A0A368EZF5"/>
<organism evidence="1 2">
    <name type="scientific">Ancylostoma caninum</name>
    <name type="common">Dog hookworm</name>
    <dbReference type="NCBI Taxonomy" id="29170"/>
    <lineage>
        <taxon>Eukaryota</taxon>
        <taxon>Metazoa</taxon>
        <taxon>Ecdysozoa</taxon>
        <taxon>Nematoda</taxon>
        <taxon>Chromadorea</taxon>
        <taxon>Rhabditida</taxon>
        <taxon>Rhabditina</taxon>
        <taxon>Rhabditomorpha</taxon>
        <taxon>Strongyloidea</taxon>
        <taxon>Ancylostomatidae</taxon>
        <taxon>Ancylostomatinae</taxon>
        <taxon>Ancylostoma</taxon>
    </lineage>
</organism>
<keyword evidence="2" id="KW-1185">Reference proteome</keyword>
<dbReference type="EMBL" id="JOJR01013495">
    <property type="protein sequence ID" value="RCN25194.1"/>
    <property type="molecule type" value="Genomic_DNA"/>
</dbReference>
<protein>
    <submittedName>
        <fullName evidence="1">Uncharacterized protein</fullName>
    </submittedName>
</protein>